<protein>
    <submittedName>
        <fullName evidence="2">Uncharacterized protein</fullName>
    </submittedName>
</protein>
<dbReference type="KEGG" id="pmar:B0X71_18485"/>
<name>A0A1Q2L4T3_9BACL</name>
<dbReference type="EMBL" id="CP019640">
    <property type="protein sequence ID" value="AQQ54892.1"/>
    <property type="molecule type" value="Genomic_DNA"/>
</dbReference>
<feature type="region of interest" description="Disordered" evidence="1">
    <location>
        <begin position="72"/>
        <end position="92"/>
    </location>
</feature>
<accession>A0A1Q2L4T3</accession>
<organism evidence="2 3">
    <name type="scientific">Planococcus lenghuensis</name>
    <dbReference type="NCBI Taxonomy" id="2213202"/>
    <lineage>
        <taxon>Bacteria</taxon>
        <taxon>Bacillati</taxon>
        <taxon>Bacillota</taxon>
        <taxon>Bacilli</taxon>
        <taxon>Bacillales</taxon>
        <taxon>Caryophanaceae</taxon>
        <taxon>Planococcus</taxon>
    </lineage>
</organism>
<evidence type="ECO:0000313" key="2">
    <source>
        <dbReference type="EMBL" id="AQQ54892.1"/>
    </source>
</evidence>
<gene>
    <name evidence="2" type="ORF">B0X71_18485</name>
</gene>
<evidence type="ECO:0000256" key="1">
    <source>
        <dbReference type="SAM" id="MobiDB-lite"/>
    </source>
</evidence>
<evidence type="ECO:0000313" key="3">
    <source>
        <dbReference type="Proteomes" id="UP000188184"/>
    </source>
</evidence>
<keyword evidence="3" id="KW-1185">Reference proteome</keyword>
<sequence>MRKPRLLLHRFASFVAKLRALQEPSACLRKNGRIKTPHAGGAGRGGLAVRPRQTILSATRLRRSKRVFVQQKPFHYGRTSEQDTPKGFLDSPFLMPKNKKYDKFPGSIDADKTLSKFKKR</sequence>
<dbReference type="AlphaFoldDB" id="A0A1Q2L4T3"/>
<dbReference type="Proteomes" id="UP000188184">
    <property type="component" value="Chromosome"/>
</dbReference>
<reference evidence="2 3" key="1">
    <citation type="submission" date="2017-02" db="EMBL/GenBank/DDBJ databases">
        <title>The complete genomic sequence of a novel cold adapted crude oil-degrading bacterium Planococcus qaidamina Y42.</title>
        <authorList>
            <person name="Yang R."/>
        </authorList>
    </citation>
    <scope>NUCLEOTIDE SEQUENCE [LARGE SCALE GENOMIC DNA]</scope>
    <source>
        <strain evidence="2 3">Y42</strain>
    </source>
</reference>
<proteinExistence type="predicted"/>